<organism evidence="2">
    <name type="scientific">Arabidopsis lyrata subsp. lyrata</name>
    <name type="common">Lyre-leaved rock-cress</name>
    <dbReference type="NCBI Taxonomy" id="81972"/>
    <lineage>
        <taxon>Eukaryota</taxon>
        <taxon>Viridiplantae</taxon>
        <taxon>Streptophyta</taxon>
        <taxon>Embryophyta</taxon>
        <taxon>Tracheophyta</taxon>
        <taxon>Spermatophyta</taxon>
        <taxon>Magnoliopsida</taxon>
        <taxon>eudicotyledons</taxon>
        <taxon>Gunneridae</taxon>
        <taxon>Pentapetalae</taxon>
        <taxon>rosids</taxon>
        <taxon>malvids</taxon>
        <taxon>Brassicales</taxon>
        <taxon>Brassicaceae</taxon>
        <taxon>Camelineae</taxon>
        <taxon>Arabidopsis</taxon>
    </lineage>
</organism>
<dbReference type="Proteomes" id="UP000008694">
    <property type="component" value="Unassembled WGS sequence"/>
</dbReference>
<dbReference type="HOGENOM" id="CLU_053767_3_0_1"/>
<reference evidence="2" key="1">
    <citation type="journal article" date="2011" name="Nat. Genet.">
        <title>The Arabidopsis lyrata genome sequence and the basis of rapid genome size change.</title>
        <authorList>
            <person name="Hu T.T."/>
            <person name="Pattyn P."/>
            <person name="Bakker E.G."/>
            <person name="Cao J."/>
            <person name="Cheng J.-F."/>
            <person name="Clark R.M."/>
            <person name="Fahlgren N."/>
            <person name="Fawcett J.A."/>
            <person name="Grimwood J."/>
            <person name="Gundlach H."/>
            <person name="Haberer G."/>
            <person name="Hollister J.D."/>
            <person name="Ossowski S."/>
            <person name="Ottilar R.P."/>
            <person name="Salamov A.A."/>
            <person name="Schneeberger K."/>
            <person name="Spannagl M."/>
            <person name="Wang X."/>
            <person name="Yang L."/>
            <person name="Nasrallah M.E."/>
            <person name="Bergelson J."/>
            <person name="Carrington J.C."/>
            <person name="Gaut B.S."/>
            <person name="Schmutz J."/>
            <person name="Mayer K.F.X."/>
            <person name="Van de Peer Y."/>
            <person name="Grigoriev I.V."/>
            <person name="Nordborg M."/>
            <person name="Weigel D."/>
            <person name="Guo Y.-L."/>
        </authorList>
    </citation>
    <scope>NUCLEOTIDE SEQUENCE [LARGE SCALE GENOMIC DNA]</scope>
    <source>
        <strain evidence="2">cv. MN47</strain>
    </source>
</reference>
<keyword evidence="2" id="KW-1185">Reference proteome</keyword>
<name>D7LEI2_ARALL</name>
<sequence length="104" mass="12384">MPDWPSNDDKLQFYEVNESELRDNEWLHLYAEVALFSEWESDMVRILKAYRYVSLGHSFLKSSNAIFYMSFKVREGPDCRGIIRKTSDGRTGHMRLEARCWIDK</sequence>
<proteinExistence type="predicted"/>
<evidence type="ECO:0000313" key="1">
    <source>
        <dbReference type="EMBL" id="EFH56119.1"/>
    </source>
</evidence>
<dbReference type="Pfam" id="PF04776">
    <property type="entry name" value="protein_MS5"/>
    <property type="match status" value="1"/>
</dbReference>
<dbReference type="EMBL" id="GL348716">
    <property type="protein sequence ID" value="EFH56119.1"/>
    <property type="molecule type" value="Genomic_DNA"/>
</dbReference>
<dbReference type="InterPro" id="IPR006462">
    <property type="entry name" value="MS5"/>
</dbReference>
<evidence type="ECO:0000313" key="2">
    <source>
        <dbReference type="Proteomes" id="UP000008694"/>
    </source>
</evidence>
<gene>
    <name evidence="1" type="ORF">ARALYDRAFT_903310</name>
</gene>
<dbReference type="AlphaFoldDB" id="D7LEI2"/>
<accession>D7LEI2</accession>
<protein>
    <submittedName>
        <fullName evidence="1">Uncharacterized protein</fullName>
    </submittedName>
</protein>
<dbReference type="Gramene" id="scaffold_402811.1">
    <property type="protein sequence ID" value="scaffold_402811.1"/>
    <property type="gene ID" value="scaffold_402811.1"/>
</dbReference>